<dbReference type="STRING" id="29172.A0A0D8XIR9"/>
<feature type="compositionally biased region" description="Polar residues" evidence="1">
    <location>
        <begin position="657"/>
        <end position="670"/>
    </location>
</feature>
<dbReference type="PANTHER" id="PTHR19964">
    <property type="entry name" value="MULTIPLE PDZ DOMAIN PROTEIN"/>
    <property type="match status" value="1"/>
</dbReference>
<feature type="domain" description="PDZ" evidence="2">
    <location>
        <begin position="375"/>
        <end position="487"/>
    </location>
</feature>
<keyword evidence="4" id="KW-1185">Reference proteome</keyword>
<reference evidence="3 4" key="1">
    <citation type="submission" date="2013-11" db="EMBL/GenBank/DDBJ databases">
        <title>Draft genome of the bovine lungworm Dictyocaulus viviparus.</title>
        <authorList>
            <person name="Mitreva M."/>
        </authorList>
    </citation>
    <scope>NUCLEOTIDE SEQUENCE [LARGE SCALE GENOMIC DNA]</scope>
    <source>
        <strain evidence="3 4">HannoverDv2000</strain>
    </source>
</reference>
<dbReference type="OrthoDB" id="438726at2759"/>
<feature type="compositionally biased region" description="Basic and acidic residues" evidence="1">
    <location>
        <begin position="671"/>
        <end position="688"/>
    </location>
</feature>
<sequence>MLHSSLLPFFDRFLAAYYKLDLEKSFRNSRPPKRLSFLGVVLDADRDKGVNGAVVKSICSKKAISLDGRIQNLRNVTSSQARAILRRTNLIGTQCNVTYITAADARVWKERFHRDSETEFPVVNRLSPKVFPKFYRSPYLSRKESLRDTDDTEPLSDTSEVAVVCSPSESSGFEIKETEEYKSTQLLEDFVLQIIQNALRDAIIEYLISTKITDFKPNVPSSVQSDKPTFEEISNESLQQSRAAFSSVTQLSSPDRHGSPPYTMLRKESQNSKVSNTSEENSEARNSLSSTIHFNTADDSKHKRLSFDETQPSSAREIAEVTERSNVPTTDQERVISRTDADLKTTDPIFSTVTANPSQQSKPVARSKFWGEARTVVLQREPNESFGISIVGGRVEVSQKGGLPGTGSTVSGIFIKSVLPNSPAGKSGMMNMDSGMISTLLPAADITLETYPKLVNDIDLRDATHEQAVNAIKNATNPVRFVLQSLHSCIPQQRLRSAQVYEAYLTAGETVLWEALSQHFHDHIVSTKSRNILRDENKPHSHGDELAKLILPLTSSDSYKCEFMQATESASRSMGHFQVKSTKSTKQSLSQMGSPVSPSHHESSMELRADLSKQLIEPLQPKDDLLSYASTSYETEDNEKKECVRKGSMNDQRKATQKSVTSIPCSSDKVQSIKRDSLRSGECRKEFDPSGISTSPLSAAQLQKDPDDNEPESTFGYTQGKIRRKYGSLSDNVMLVSCQYVPEAGLGISLAGNRDRNKNSTFVLGVKVQCPLTVRPGDELLEVNGQVLVGHSHLVASSIIRQCCENGRGLEIVVCRRDGSMDNVAIRSPETPTTSKNESTEPVMSPTIDVSSDSTLLNIENARKKSCDIERTVPIESGRETLIEIDKDGKGLGLSIVGGSDTVLGTVVIHEVYPDGAAAHDARLKPGDQTV</sequence>
<name>A0A0D8XIR9_DICVI</name>
<dbReference type="AlphaFoldDB" id="A0A0D8XIR9"/>
<gene>
    <name evidence="3" type="ORF">DICVIV_09432</name>
</gene>
<reference evidence="4" key="2">
    <citation type="journal article" date="2016" name="Sci. Rep.">
        <title>Dictyocaulus viviparus genome, variome and transcriptome elucidate lungworm biology and support future intervention.</title>
        <authorList>
            <person name="McNulty S.N."/>
            <person name="Strube C."/>
            <person name="Rosa B.A."/>
            <person name="Martin J.C."/>
            <person name="Tyagi R."/>
            <person name="Choi Y.J."/>
            <person name="Wang Q."/>
            <person name="Hallsworth Pepin K."/>
            <person name="Zhang X."/>
            <person name="Ozersky P."/>
            <person name="Wilson R.K."/>
            <person name="Sternberg P.W."/>
            <person name="Gasser R.B."/>
            <person name="Mitreva M."/>
        </authorList>
    </citation>
    <scope>NUCLEOTIDE SEQUENCE [LARGE SCALE GENOMIC DNA]</scope>
    <source>
        <strain evidence="4">HannoverDv2000</strain>
    </source>
</reference>
<evidence type="ECO:0000313" key="4">
    <source>
        <dbReference type="Proteomes" id="UP000053766"/>
    </source>
</evidence>
<feature type="compositionally biased region" description="Basic and acidic residues" evidence="1">
    <location>
        <begin position="296"/>
        <end position="307"/>
    </location>
</feature>
<evidence type="ECO:0000259" key="2">
    <source>
        <dbReference type="PROSITE" id="PS50106"/>
    </source>
</evidence>
<organism evidence="3 4">
    <name type="scientific">Dictyocaulus viviparus</name>
    <name type="common">Bovine lungworm</name>
    <dbReference type="NCBI Taxonomy" id="29172"/>
    <lineage>
        <taxon>Eukaryota</taxon>
        <taxon>Metazoa</taxon>
        <taxon>Ecdysozoa</taxon>
        <taxon>Nematoda</taxon>
        <taxon>Chromadorea</taxon>
        <taxon>Rhabditida</taxon>
        <taxon>Rhabditina</taxon>
        <taxon>Rhabditomorpha</taxon>
        <taxon>Strongyloidea</taxon>
        <taxon>Metastrongylidae</taxon>
        <taxon>Dictyocaulus</taxon>
    </lineage>
</organism>
<feature type="region of interest" description="Disordered" evidence="1">
    <location>
        <begin position="244"/>
        <end position="333"/>
    </location>
</feature>
<dbReference type="SUPFAM" id="SSF50156">
    <property type="entry name" value="PDZ domain-like"/>
    <property type="match status" value="3"/>
</dbReference>
<dbReference type="InterPro" id="IPR001478">
    <property type="entry name" value="PDZ"/>
</dbReference>
<feature type="compositionally biased region" description="Polar residues" evidence="1">
    <location>
        <begin position="691"/>
        <end position="701"/>
    </location>
</feature>
<dbReference type="InterPro" id="IPR051342">
    <property type="entry name" value="PDZ_scaffold"/>
</dbReference>
<evidence type="ECO:0000256" key="1">
    <source>
        <dbReference type="SAM" id="MobiDB-lite"/>
    </source>
</evidence>
<feature type="region of interest" description="Disordered" evidence="1">
    <location>
        <begin position="827"/>
        <end position="849"/>
    </location>
</feature>
<feature type="compositionally biased region" description="Polar residues" evidence="1">
    <location>
        <begin position="830"/>
        <end position="849"/>
    </location>
</feature>
<feature type="region of interest" description="Disordered" evidence="1">
    <location>
        <begin position="631"/>
        <end position="716"/>
    </location>
</feature>
<feature type="compositionally biased region" description="Polar residues" evidence="1">
    <location>
        <begin position="271"/>
        <end position="294"/>
    </location>
</feature>
<dbReference type="PANTHER" id="PTHR19964:SF93">
    <property type="entry name" value="INACTIVATION-NO-AFTER-POTENTIAL D PROTEIN"/>
    <property type="match status" value="1"/>
</dbReference>
<dbReference type="Proteomes" id="UP000053766">
    <property type="component" value="Unassembled WGS sequence"/>
</dbReference>
<feature type="compositionally biased region" description="Low complexity" evidence="1">
    <location>
        <begin position="580"/>
        <end position="591"/>
    </location>
</feature>
<feature type="compositionally biased region" description="Polar residues" evidence="1">
    <location>
        <begin position="244"/>
        <end position="253"/>
    </location>
</feature>
<evidence type="ECO:0000313" key="3">
    <source>
        <dbReference type="EMBL" id="KJH44535.1"/>
    </source>
</evidence>
<dbReference type="EMBL" id="KN716465">
    <property type="protein sequence ID" value="KJH44535.1"/>
    <property type="molecule type" value="Genomic_DNA"/>
</dbReference>
<feature type="region of interest" description="Disordered" evidence="1">
    <location>
        <begin position="572"/>
        <end position="607"/>
    </location>
</feature>
<feature type="domain" description="PDZ" evidence="2">
    <location>
        <begin position="882"/>
        <end position="931"/>
    </location>
</feature>
<dbReference type="InterPro" id="IPR036034">
    <property type="entry name" value="PDZ_sf"/>
</dbReference>
<dbReference type="PROSITE" id="PS50106">
    <property type="entry name" value="PDZ"/>
    <property type="match status" value="3"/>
</dbReference>
<protein>
    <submittedName>
        <fullName evidence="3">PDZ/DHR/GLGF domain protein</fullName>
    </submittedName>
</protein>
<dbReference type="CDD" id="cd06671">
    <property type="entry name" value="PDZ7_MUPP1-PD6_PATJ-like"/>
    <property type="match status" value="1"/>
</dbReference>
<proteinExistence type="predicted"/>
<feature type="domain" description="PDZ" evidence="2">
    <location>
        <begin position="735"/>
        <end position="802"/>
    </location>
</feature>
<dbReference type="Gene3D" id="2.30.42.10">
    <property type="match status" value="3"/>
</dbReference>
<dbReference type="SMART" id="SM00228">
    <property type="entry name" value="PDZ"/>
    <property type="match status" value="2"/>
</dbReference>
<accession>A0A0D8XIR9</accession>